<dbReference type="STRING" id="240159.A0A4U5VIA8"/>
<dbReference type="FunFam" id="2.60.120.200:FF:000039">
    <property type="entry name" value="Collagen XV alpha 1 chain"/>
    <property type="match status" value="1"/>
</dbReference>
<name>A0A4U5VIA8_COLLU</name>
<keyword evidence="1 3" id="KW-0732">Signal</keyword>
<evidence type="ECO:0000259" key="4">
    <source>
        <dbReference type="SMART" id="SM00210"/>
    </source>
</evidence>
<dbReference type="SMART" id="SM00210">
    <property type="entry name" value="TSPN"/>
    <property type="match status" value="1"/>
</dbReference>
<feature type="domain" description="Thrombospondin-like N-terminal" evidence="4">
    <location>
        <begin position="60"/>
        <end position="245"/>
    </location>
</feature>
<evidence type="ECO:0000313" key="6">
    <source>
        <dbReference type="Proteomes" id="UP000298787"/>
    </source>
</evidence>
<dbReference type="GO" id="GO:0005581">
    <property type="term" value="C:collagen trimer"/>
    <property type="evidence" value="ECO:0007669"/>
    <property type="project" value="UniProtKB-KW"/>
</dbReference>
<organism evidence="5 6">
    <name type="scientific">Collichthys lucidus</name>
    <name type="common">Big head croaker</name>
    <name type="synonym">Sciaena lucida</name>
    <dbReference type="NCBI Taxonomy" id="240159"/>
    <lineage>
        <taxon>Eukaryota</taxon>
        <taxon>Metazoa</taxon>
        <taxon>Chordata</taxon>
        <taxon>Craniata</taxon>
        <taxon>Vertebrata</taxon>
        <taxon>Euteleostomi</taxon>
        <taxon>Actinopterygii</taxon>
        <taxon>Neopterygii</taxon>
        <taxon>Teleostei</taxon>
        <taxon>Neoteleostei</taxon>
        <taxon>Acanthomorphata</taxon>
        <taxon>Eupercaria</taxon>
        <taxon>Sciaenidae</taxon>
        <taxon>Collichthys</taxon>
    </lineage>
</organism>
<keyword evidence="6" id="KW-1185">Reference proteome</keyword>
<dbReference type="InterPro" id="IPR013320">
    <property type="entry name" value="ConA-like_dom_sf"/>
</dbReference>
<dbReference type="Proteomes" id="UP000298787">
    <property type="component" value="Chromosome 19"/>
</dbReference>
<proteinExistence type="predicted"/>
<accession>A0A4U5VIA8</accession>
<gene>
    <name evidence="5" type="ORF">D9C73_021624</name>
</gene>
<evidence type="ECO:0000256" key="3">
    <source>
        <dbReference type="SAM" id="SignalP"/>
    </source>
</evidence>
<dbReference type="Gene3D" id="2.60.120.200">
    <property type="match status" value="1"/>
</dbReference>
<keyword evidence="5" id="KW-0176">Collagen</keyword>
<dbReference type="SUPFAM" id="SSF49899">
    <property type="entry name" value="Concanavalin A-like lectins/glucanases"/>
    <property type="match status" value="1"/>
</dbReference>
<feature type="chain" id="PRO_5020704507" evidence="3">
    <location>
        <begin position="17"/>
        <end position="264"/>
    </location>
</feature>
<sequence>MISCLDLLWKVKTAWSQMFALECVTETTSLIYNVMRLNCFAKVFGRSQQTCFKERGSQGDLDLTELIGVPLPPSVSFVTGFEGYPAYSFGPDANVGRLTKSFIPDPFYNDFAVTVTAKPTTRRGGVLFAITDAYQKIVHLGVALSEVEDGSQRIILYYTDPGTRSGTQEAASFKMGDLTGRWARFTLTVQGAEVRLYMDCEEYHRVAFSRSPQPLTFEASSGIFVGNAGGTGLARFVSVYIHKIQKVVRADRFDHSSEFTNRDV</sequence>
<dbReference type="InterPro" id="IPR048287">
    <property type="entry name" value="TSPN-like_N"/>
</dbReference>
<reference evidence="5 6" key="1">
    <citation type="submission" date="2019-01" db="EMBL/GenBank/DDBJ databases">
        <title>Genome Assembly of Collichthys lucidus.</title>
        <authorList>
            <person name="Cai M."/>
            <person name="Xiao S."/>
        </authorList>
    </citation>
    <scope>NUCLEOTIDE SEQUENCE [LARGE SCALE GENOMIC DNA]</scope>
    <source>
        <strain evidence="5">JT15FE1705JMU</strain>
        <tissue evidence="5">Muscle</tissue>
    </source>
</reference>
<keyword evidence="2" id="KW-0677">Repeat</keyword>
<evidence type="ECO:0000313" key="5">
    <source>
        <dbReference type="EMBL" id="TKS87500.1"/>
    </source>
</evidence>
<evidence type="ECO:0000256" key="1">
    <source>
        <dbReference type="ARBA" id="ARBA00022729"/>
    </source>
</evidence>
<protein>
    <submittedName>
        <fullName evidence="5">Collagen alpha-1(XV) chain</fullName>
    </submittedName>
</protein>
<dbReference type="EMBL" id="CM014096">
    <property type="protein sequence ID" value="TKS87500.1"/>
    <property type="molecule type" value="Genomic_DNA"/>
</dbReference>
<dbReference type="AlphaFoldDB" id="A0A4U5VIA8"/>
<evidence type="ECO:0000256" key="2">
    <source>
        <dbReference type="ARBA" id="ARBA00022737"/>
    </source>
</evidence>
<feature type="signal peptide" evidence="3">
    <location>
        <begin position="1"/>
        <end position="16"/>
    </location>
</feature>